<protein>
    <submittedName>
        <fullName evidence="2">Uncharacterized protein</fullName>
    </submittedName>
</protein>
<dbReference type="Proteomes" id="UP000298663">
    <property type="component" value="Unassembled WGS sequence"/>
</dbReference>
<evidence type="ECO:0000256" key="1">
    <source>
        <dbReference type="SAM" id="MobiDB-lite"/>
    </source>
</evidence>
<comment type="caution">
    <text evidence="2">The sequence shown here is derived from an EMBL/GenBank/DDBJ whole genome shotgun (WGS) entry which is preliminary data.</text>
</comment>
<accession>A0A4U5LYG6</accession>
<sequence>MKREFTSDKRFLHTISVHSNRFHRGYCHRAPLKQRFQETSSGSAPREREKLPKIRRSDEAAIARKATATVLCNILRFSELECGGRNVSIVVEGSSDRASRPNLQEVIHEAGSYPLRRCGACQNGQSGKIVVSWSNVEMEHKRKKTQNFSCKRRDSDRSKQSDASKSVSAQRSREKEHVVLVAIAKHQSAFIHHARSVVNNLRTTTANYQKNHFYDNEIRLKTLKVIMTRLYDMI</sequence>
<reference evidence="2 3" key="2">
    <citation type="journal article" date="2019" name="G3 (Bethesda)">
        <title>Hybrid Assembly of the Genome of the Entomopathogenic Nematode Steinernema carpocapsae Identifies the X-Chromosome.</title>
        <authorList>
            <person name="Serra L."/>
            <person name="Macchietto M."/>
            <person name="Macias-Munoz A."/>
            <person name="McGill C.J."/>
            <person name="Rodriguez I.M."/>
            <person name="Rodriguez B."/>
            <person name="Murad R."/>
            <person name="Mortazavi A."/>
        </authorList>
    </citation>
    <scope>NUCLEOTIDE SEQUENCE [LARGE SCALE GENOMIC DNA]</scope>
    <source>
        <strain evidence="2 3">ALL</strain>
    </source>
</reference>
<organism evidence="2 3">
    <name type="scientific">Steinernema carpocapsae</name>
    <name type="common">Entomopathogenic nematode</name>
    <dbReference type="NCBI Taxonomy" id="34508"/>
    <lineage>
        <taxon>Eukaryota</taxon>
        <taxon>Metazoa</taxon>
        <taxon>Ecdysozoa</taxon>
        <taxon>Nematoda</taxon>
        <taxon>Chromadorea</taxon>
        <taxon>Rhabditida</taxon>
        <taxon>Tylenchina</taxon>
        <taxon>Panagrolaimomorpha</taxon>
        <taxon>Strongyloidoidea</taxon>
        <taxon>Steinernematidae</taxon>
        <taxon>Steinernema</taxon>
    </lineage>
</organism>
<dbReference type="EMBL" id="AZBU02000011">
    <property type="protein sequence ID" value="TKR61297.1"/>
    <property type="molecule type" value="Genomic_DNA"/>
</dbReference>
<feature type="region of interest" description="Disordered" evidence="1">
    <location>
        <begin position="142"/>
        <end position="171"/>
    </location>
</feature>
<keyword evidence="3" id="KW-1185">Reference proteome</keyword>
<evidence type="ECO:0000313" key="3">
    <source>
        <dbReference type="Proteomes" id="UP000298663"/>
    </source>
</evidence>
<reference evidence="2 3" key="1">
    <citation type="journal article" date="2015" name="Genome Biol.">
        <title>Comparative genomics of Steinernema reveals deeply conserved gene regulatory networks.</title>
        <authorList>
            <person name="Dillman A.R."/>
            <person name="Macchietto M."/>
            <person name="Porter C.F."/>
            <person name="Rogers A."/>
            <person name="Williams B."/>
            <person name="Antoshechkin I."/>
            <person name="Lee M.M."/>
            <person name="Goodwin Z."/>
            <person name="Lu X."/>
            <person name="Lewis E.E."/>
            <person name="Goodrich-Blair H."/>
            <person name="Stock S.P."/>
            <person name="Adams B.J."/>
            <person name="Sternberg P.W."/>
            <person name="Mortazavi A."/>
        </authorList>
    </citation>
    <scope>NUCLEOTIDE SEQUENCE [LARGE SCALE GENOMIC DNA]</scope>
    <source>
        <strain evidence="2 3">ALL</strain>
    </source>
</reference>
<dbReference type="AlphaFoldDB" id="A0A4U5LYG6"/>
<name>A0A4U5LYG6_STECR</name>
<proteinExistence type="predicted"/>
<feature type="compositionally biased region" description="Basic and acidic residues" evidence="1">
    <location>
        <begin position="151"/>
        <end position="162"/>
    </location>
</feature>
<gene>
    <name evidence="2" type="ORF">L596_028422</name>
</gene>
<evidence type="ECO:0000313" key="2">
    <source>
        <dbReference type="EMBL" id="TKR61297.1"/>
    </source>
</evidence>